<dbReference type="SUPFAM" id="SSF48452">
    <property type="entry name" value="TPR-like"/>
    <property type="match status" value="1"/>
</dbReference>
<dbReference type="EMBL" id="LUAW01000067">
    <property type="protein sequence ID" value="KYQ70523.1"/>
    <property type="molecule type" value="Genomic_DNA"/>
</dbReference>
<dbReference type="STRING" id="1806892.AZH43_04255"/>
<keyword evidence="3" id="KW-1185">Reference proteome</keyword>
<proteinExistence type="predicted"/>
<dbReference type="Pfam" id="PF21197">
    <property type="entry name" value="PgaA_barrel"/>
    <property type="match status" value="1"/>
</dbReference>
<sequence length="818" mass="94129">MLNKTYLCQFCFLSIFTGLPILGLAADSIDQQREKSVADIRAGNTDQGFRQLKTLLRLYPNNQKLIADYIVLRYANAKFSTDDIIYLSQIVPADFPDYGKVSAVKGLRDLKQYYLALLWTENFYLADHSEQWKIWQGVLLAESGQHTLARKKLAGLDLQTFSADYLSQLAYAYRLLEMPADSLQAAQLALDKKVTLDTQEQYVLALIQNSDFAKAEQYLQANGMNVSRPALQHLLKMNEFSQRIQQGIQSSKNAFDMKRGAEAFASLDAVIADMQAYEVNLPADSASQRKFYYEYIFALNARNSSRQAIAQAGKIQLNAMELPAYVRHALAESHLRNRQPQQAEQLYKSLFAEKNYADYNVYAGLYYSLIEQEKFKEADQLVDVMDQQLPTFVYSNAKGVDKAPHSDRAEFIALKGLNYAYRNEHHKAEKYFNALTEKAPGNIGYQNNLALVQRWREKPEQSQQTLNQLNSLEPVNQATQVNRMQNFQALNQIQAWRAMNEYLLKNLSDDTGVRQSKKELDDRDWATIQHQSAFSKSDSDNDALLGRLKGSREQENWTRVNSPWFYENYRLFADHSNRWAKYESGKLKDQRIGLGAEWSSDRKAASALLSQSTDGDRFGVQLNWAQWLNDHWNYALGYDSQADIPLQSLAQGHEGQSYQLGLNWQQNESRKAGAAFQLTDIDDGNSRQELSAYFKQQLQQSPHHITAAILRGYYGQNDRVDVPYFNPENSYSAELTLEHDWMTWRNYDRHFSQHFAATIGTFGQKGYSDKPIYNVYYQHDWRLSRTWKLNYGIGWGSHPYDGEDENRSYATVGFEGRF</sequence>
<dbReference type="AlphaFoldDB" id="A0A151XXH3"/>
<evidence type="ECO:0000313" key="3">
    <source>
        <dbReference type="Proteomes" id="UP000076276"/>
    </source>
</evidence>
<dbReference type="Gene3D" id="1.25.40.10">
    <property type="entry name" value="Tetratricopeptide repeat domain"/>
    <property type="match status" value="1"/>
</dbReference>
<dbReference type="RefSeq" id="WP_067672428.1">
    <property type="nucleotide sequence ID" value="NZ_CBCSIK010000001.1"/>
</dbReference>
<gene>
    <name evidence="2" type="ORF">AZH43_04255</name>
</gene>
<evidence type="ECO:0000259" key="1">
    <source>
        <dbReference type="Pfam" id="PF21197"/>
    </source>
</evidence>
<name>A0A151XXH3_9GAMM</name>
<feature type="domain" description="PgaA membrane beta barrel" evidence="1">
    <location>
        <begin position="549"/>
        <end position="817"/>
    </location>
</feature>
<dbReference type="InterPro" id="IPR011990">
    <property type="entry name" value="TPR-like_helical_dom_sf"/>
</dbReference>
<evidence type="ECO:0000313" key="2">
    <source>
        <dbReference type="EMBL" id="KYQ70523.1"/>
    </source>
</evidence>
<dbReference type="NCBIfam" id="TIGR03939">
    <property type="entry name" value="PGA_TPR_OMP"/>
    <property type="match status" value="1"/>
</dbReference>
<comment type="caution">
    <text evidence="2">The sequence shown here is derived from an EMBL/GenBank/DDBJ whole genome shotgun (WGS) entry which is preliminary data.</text>
</comment>
<dbReference type="Proteomes" id="UP000076276">
    <property type="component" value="Unassembled WGS sequence"/>
</dbReference>
<dbReference type="InterPro" id="IPR049003">
    <property type="entry name" value="PgaA_barrel"/>
</dbReference>
<dbReference type="OrthoDB" id="5405060at2"/>
<dbReference type="InterPro" id="IPR023870">
    <property type="entry name" value="PGA_export_porin_PgaA"/>
</dbReference>
<dbReference type="GO" id="GO:1901515">
    <property type="term" value="F:poly-beta-1,6-N-acetyl-D-glucosamine transmembrane transporter activity"/>
    <property type="evidence" value="ECO:0007669"/>
    <property type="project" value="InterPro"/>
</dbReference>
<reference evidence="2 3" key="1">
    <citation type="submission" date="2016-03" db="EMBL/GenBank/DDBJ databases">
        <title>Acinetobacter genomospecies 28 strain ANC 4149.</title>
        <authorList>
            <person name="Radolfova-Krizova L."/>
            <person name="Nemec A."/>
        </authorList>
    </citation>
    <scope>NUCLEOTIDE SEQUENCE [LARGE SCALE GENOMIC DNA]</scope>
    <source>
        <strain evidence="2 3">ANC 4149</strain>
    </source>
</reference>
<accession>A0A151XXH3</accession>
<protein>
    <submittedName>
        <fullName evidence="2">Poly-beta-1,6 N-acetyl-D-glucosamine export porin PgaA</fullName>
    </submittedName>
</protein>
<organism evidence="2 3">
    <name type="scientific">Acinetobacter pragensis</name>
    <dbReference type="NCBI Taxonomy" id="1806892"/>
    <lineage>
        <taxon>Bacteria</taxon>
        <taxon>Pseudomonadati</taxon>
        <taxon>Pseudomonadota</taxon>
        <taxon>Gammaproteobacteria</taxon>
        <taxon>Moraxellales</taxon>
        <taxon>Moraxellaceae</taxon>
        <taxon>Acinetobacter</taxon>
    </lineage>
</organism>